<keyword evidence="7" id="KW-1278">Translocase</keyword>
<dbReference type="SMART" id="SM00382">
    <property type="entry name" value="AAA"/>
    <property type="match status" value="2"/>
</dbReference>
<dbReference type="EMBL" id="CP113264">
    <property type="protein sequence ID" value="WAE76470.1"/>
    <property type="molecule type" value="Genomic_DNA"/>
</dbReference>
<proteinExistence type="predicted"/>
<feature type="domain" description="ABC transporter" evidence="10">
    <location>
        <begin position="1"/>
        <end position="235"/>
    </location>
</feature>
<evidence type="ECO:0000256" key="5">
    <source>
        <dbReference type="ARBA" id="ARBA00022741"/>
    </source>
</evidence>
<keyword evidence="8" id="KW-0472">Membrane</keyword>
<keyword evidence="12" id="KW-1185">Reference proteome</keyword>
<dbReference type="InterPro" id="IPR003593">
    <property type="entry name" value="AAA+_ATPase"/>
</dbReference>
<gene>
    <name evidence="11" type="ORF">OUQ99_03920</name>
</gene>
<keyword evidence="1" id="KW-0813">Transport</keyword>
<evidence type="ECO:0000256" key="6">
    <source>
        <dbReference type="ARBA" id="ARBA00022840"/>
    </source>
</evidence>
<feature type="compositionally biased region" description="Gly residues" evidence="9">
    <location>
        <begin position="551"/>
        <end position="561"/>
    </location>
</feature>
<accession>A0ABY6YVN9</accession>
<evidence type="ECO:0000256" key="9">
    <source>
        <dbReference type="SAM" id="MobiDB-lite"/>
    </source>
</evidence>
<evidence type="ECO:0000259" key="10">
    <source>
        <dbReference type="PROSITE" id="PS50893"/>
    </source>
</evidence>
<dbReference type="Proteomes" id="UP001156498">
    <property type="component" value="Chromosome"/>
</dbReference>
<evidence type="ECO:0000256" key="2">
    <source>
        <dbReference type="ARBA" id="ARBA00022475"/>
    </source>
</evidence>
<feature type="compositionally biased region" description="Low complexity" evidence="9">
    <location>
        <begin position="494"/>
        <end position="516"/>
    </location>
</feature>
<dbReference type="InterPro" id="IPR027417">
    <property type="entry name" value="P-loop_NTPase"/>
</dbReference>
<dbReference type="PROSITE" id="PS00211">
    <property type="entry name" value="ABC_TRANSPORTER_1"/>
    <property type="match status" value="1"/>
</dbReference>
<dbReference type="SUPFAM" id="SSF52540">
    <property type="entry name" value="P-loop containing nucleoside triphosphate hydrolases"/>
    <property type="match status" value="2"/>
</dbReference>
<evidence type="ECO:0000256" key="8">
    <source>
        <dbReference type="ARBA" id="ARBA00023136"/>
    </source>
</evidence>
<dbReference type="PROSITE" id="PS50893">
    <property type="entry name" value="ABC_TRANSPORTER_2"/>
    <property type="match status" value="2"/>
</dbReference>
<dbReference type="PANTHER" id="PTHR43790:SF3">
    <property type="entry name" value="D-ALLOSE IMPORT ATP-BINDING PROTEIN ALSA-RELATED"/>
    <property type="match status" value="1"/>
</dbReference>
<name>A0ABY6YVN9_9ACTN</name>
<evidence type="ECO:0000313" key="11">
    <source>
        <dbReference type="EMBL" id="WAE76470.1"/>
    </source>
</evidence>
<keyword evidence="6 11" id="KW-0067">ATP-binding</keyword>
<evidence type="ECO:0000313" key="12">
    <source>
        <dbReference type="Proteomes" id="UP001156498"/>
    </source>
</evidence>
<reference evidence="11 12" key="1">
    <citation type="journal article" date="2013" name="Int. J. Syst. Evol. Microbiol.">
        <title>Description of Streptomonospora sediminis sp. nov. and Streptomonospora nanhaiensis sp. nov., and reclassification of Nocardiopsis arabia Hozzein &amp; Goodfellow 2008 as Streptomonospora arabica comb. nov. and emended description of the genus Streptomonospora.</title>
        <authorList>
            <person name="Zhang D.F."/>
            <person name="Pan H.Q."/>
            <person name="He J."/>
            <person name="Zhang X.M."/>
            <person name="Zhang Y.G."/>
            <person name="Klenk H.P."/>
            <person name="Hu J.C."/>
            <person name="Li W.J."/>
        </authorList>
    </citation>
    <scope>NUCLEOTIDE SEQUENCE [LARGE SCALE GENOMIC DNA]</scope>
    <source>
        <strain evidence="11 12">12A09</strain>
    </source>
</reference>
<evidence type="ECO:0000256" key="3">
    <source>
        <dbReference type="ARBA" id="ARBA00022597"/>
    </source>
</evidence>
<organism evidence="11 12">
    <name type="scientific">Streptomonospora nanhaiensis</name>
    <dbReference type="NCBI Taxonomy" id="1323731"/>
    <lineage>
        <taxon>Bacteria</taxon>
        <taxon>Bacillati</taxon>
        <taxon>Actinomycetota</taxon>
        <taxon>Actinomycetes</taxon>
        <taxon>Streptosporangiales</taxon>
        <taxon>Nocardiopsidaceae</taxon>
        <taxon>Streptomonospora</taxon>
    </lineage>
</organism>
<dbReference type="CDD" id="cd03216">
    <property type="entry name" value="ABC_Carb_Monos_I"/>
    <property type="match status" value="1"/>
</dbReference>
<dbReference type="PANTHER" id="PTHR43790">
    <property type="entry name" value="CARBOHYDRATE TRANSPORT ATP-BINDING PROTEIN MG119-RELATED"/>
    <property type="match status" value="1"/>
</dbReference>
<evidence type="ECO:0000256" key="4">
    <source>
        <dbReference type="ARBA" id="ARBA00022737"/>
    </source>
</evidence>
<evidence type="ECO:0000256" key="7">
    <source>
        <dbReference type="ARBA" id="ARBA00022967"/>
    </source>
</evidence>
<dbReference type="CDD" id="cd03215">
    <property type="entry name" value="ABC_Carb_Monos_II"/>
    <property type="match status" value="1"/>
</dbReference>
<dbReference type="Pfam" id="PF00005">
    <property type="entry name" value="ABC_tran"/>
    <property type="match status" value="2"/>
</dbReference>
<keyword evidence="3" id="KW-0762">Sugar transport</keyword>
<dbReference type="GO" id="GO:0005524">
    <property type="term" value="F:ATP binding"/>
    <property type="evidence" value="ECO:0007669"/>
    <property type="project" value="UniProtKB-KW"/>
</dbReference>
<protein>
    <submittedName>
        <fullName evidence="11">Sugar ABC transporter ATP-binding protein</fullName>
    </submittedName>
</protein>
<sequence>MRGITKSFLGVRVLHGIDLDLYPGEVHALVGENGAGKSTLMKVLAGVHRADSGTVELAGSRVSFEHPVQAQRAGVATVFQEFNLLPERTVAENVFLGREPRRRGLVDGRAMERATAALLADLDLEGIAPWTRVRSLSVAEQQIVEIVKALSHDARIISMDEPTAALADHEVEVLYRIIGRLRERGVAVLYVSHRMKEIFDLAATITVLKDGDLVETVPAEGIGPAELVRRMVGRPVSSVFPERLEPRGDRVGEVRLSVRGGGNSQLDGIGFEVRGGEILGLGGLQGSGRTEVAHALFGIARFTRGEVAVDGRRIDPRSPRRAVRAGLVLVTEDRKAQGLALNQSVTANGRLVLDAVLPFGSARRVRRLPGILSSLELVTRGGNDQEVRYLSGGNQQKVVLAKWLATEPGVIVLDEPTRGIDVGAKQAVYRLMRELAASGAAIVLISSELPELIGMADRLVVLADGRIAGELPGGSTEEAVMAMATGSHGDPRADAPAAGDPRAAAPLSGGAAAGPRSGDGAGRAAGPGRRPENDLGSGPPPGAVRHTDSGSGPGPDSGGGSPARHEEAAP</sequence>
<evidence type="ECO:0000256" key="1">
    <source>
        <dbReference type="ARBA" id="ARBA00022448"/>
    </source>
</evidence>
<dbReference type="InterPro" id="IPR003439">
    <property type="entry name" value="ABC_transporter-like_ATP-bd"/>
</dbReference>
<keyword evidence="5" id="KW-0547">Nucleotide-binding</keyword>
<feature type="region of interest" description="Disordered" evidence="9">
    <location>
        <begin position="486"/>
        <end position="570"/>
    </location>
</feature>
<keyword evidence="2" id="KW-1003">Cell membrane</keyword>
<dbReference type="InterPro" id="IPR050107">
    <property type="entry name" value="ABC_carbohydrate_import_ATPase"/>
</dbReference>
<keyword evidence="4" id="KW-0677">Repeat</keyword>
<dbReference type="RefSeq" id="WP_267950239.1">
    <property type="nucleotide sequence ID" value="NZ_CP113264.1"/>
</dbReference>
<dbReference type="Gene3D" id="3.40.50.300">
    <property type="entry name" value="P-loop containing nucleotide triphosphate hydrolases"/>
    <property type="match status" value="2"/>
</dbReference>
<feature type="domain" description="ABC transporter" evidence="10">
    <location>
        <begin position="249"/>
        <end position="489"/>
    </location>
</feature>
<dbReference type="InterPro" id="IPR017871">
    <property type="entry name" value="ABC_transporter-like_CS"/>
</dbReference>